<evidence type="ECO:0008006" key="4">
    <source>
        <dbReference type="Google" id="ProtNLM"/>
    </source>
</evidence>
<evidence type="ECO:0000313" key="3">
    <source>
        <dbReference type="Proteomes" id="UP001218188"/>
    </source>
</evidence>
<reference evidence="2" key="1">
    <citation type="submission" date="2023-03" db="EMBL/GenBank/DDBJ databases">
        <title>Massive genome expansion in bonnet fungi (Mycena s.s.) driven by repeated elements and novel gene families across ecological guilds.</title>
        <authorList>
            <consortium name="Lawrence Berkeley National Laboratory"/>
            <person name="Harder C.B."/>
            <person name="Miyauchi S."/>
            <person name="Viragh M."/>
            <person name="Kuo A."/>
            <person name="Thoen E."/>
            <person name="Andreopoulos B."/>
            <person name="Lu D."/>
            <person name="Skrede I."/>
            <person name="Drula E."/>
            <person name="Henrissat B."/>
            <person name="Morin E."/>
            <person name="Kohler A."/>
            <person name="Barry K."/>
            <person name="LaButti K."/>
            <person name="Morin E."/>
            <person name="Salamov A."/>
            <person name="Lipzen A."/>
            <person name="Mereny Z."/>
            <person name="Hegedus B."/>
            <person name="Baldrian P."/>
            <person name="Stursova M."/>
            <person name="Weitz H."/>
            <person name="Taylor A."/>
            <person name="Grigoriev I.V."/>
            <person name="Nagy L.G."/>
            <person name="Martin F."/>
            <person name="Kauserud H."/>
        </authorList>
    </citation>
    <scope>NUCLEOTIDE SEQUENCE</scope>
    <source>
        <strain evidence="2">CBHHK200</strain>
    </source>
</reference>
<name>A0AAD6SUT3_9AGAR</name>
<keyword evidence="1" id="KW-0812">Transmembrane</keyword>
<feature type="transmembrane region" description="Helical" evidence="1">
    <location>
        <begin position="357"/>
        <end position="377"/>
    </location>
</feature>
<sequence length="414" mass="46499">MRSAAELAREAGFVPAPAPQGREYTLPDRRTISKYFLRLYCSATRSQGNPDRTEYVWLDEFCLSDDQQPPNDEAIAAQRSTELGRLADIFRGAHQVVVFCHEESCDHTRLQCIWGQRLFTIPEILHAEKVVRLTRRRQDNTMTAKLFPTTGRAFRLQMQHYAALANKWHLYAIFQHTINAGAVPWQVAIHALVVEAIRRDEAGDFHDHKFLGKALNGLLPRRARLSDLGNSGWNDLAWLLELNQGFYNAASLAAVCSISEDNSVAWLGKPIDPAAGNERLEPVVTAFPVSSDLDPPLTIIAGETLGLRKHLKRDASGLYNNEEIKGLKILSWWVAVVLVLISSILVGSGNLKGGLTLYYLTAVIYCIVELLASTMYLDREGWVFLEDSLWGDNLEAKLGEQDNNLRTLTRWGPF</sequence>
<comment type="caution">
    <text evidence="2">The sequence shown here is derived from an EMBL/GenBank/DDBJ whole genome shotgun (WGS) entry which is preliminary data.</text>
</comment>
<gene>
    <name evidence="2" type="ORF">C8F04DRAFT_956519</name>
</gene>
<protein>
    <recommendedName>
        <fullName evidence="4">Heterokaryon incompatibility domain-containing protein</fullName>
    </recommendedName>
</protein>
<keyword evidence="3" id="KW-1185">Reference proteome</keyword>
<dbReference type="AlphaFoldDB" id="A0AAD6SUT3"/>
<feature type="transmembrane region" description="Helical" evidence="1">
    <location>
        <begin position="329"/>
        <end position="351"/>
    </location>
</feature>
<proteinExistence type="predicted"/>
<evidence type="ECO:0000313" key="2">
    <source>
        <dbReference type="EMBL" id="KAJ7034459.1"/>
    </source>
</evidence>
<accession>A0AAD6SUT3</accession>
<keyword evidence="1" id="KW-0472">Membrane</keyword>
<dbReference type="EMBL" id="JARJCM010000057">
    <property type="protein sequence ID" value="KAJ7034459.1"/>
    <property type="molecule type" value="Genomic_DNA"/>
</dbReference>
<organism evidence="2 3">
    <name type="scientific">Mycena alexandri</name>
    <dbReference type="NCBI Taxonomy" id="1745969"/>
    <lineage>
        <taxon>Eukaryota</taxon>
        <taxon>Fungi</taxon>
        <taxon>Dikarya</taxon>
        <taxon>Basidiomycota</taxon>
        <taxon>Agaricomycotina</taxon>
        <taxon>Agaricomycetes</taxon>
        <taxon>Agaricomycetidae</taxon>
        <taxon>Agaricales</taxon>
        <taxon>Marasmiineae</taxon>
        <taxon>Mycenaceae</taxon>
        <taxon>Mycena</taxon>
    </lineage>
</organism>
<dbReference type="Proteomes" id="UP001218188">
    <property type="component" value="Unassembled WGS sequence"/>
</dbReference>
<keyword evidence="1" id="KW-1133">Transmembrane helix</keyword>
<evidence type="ECO:0000256" key="1">
    <source>
        <dbReference type="SAM" id="Phobius"/>
    </source>
</evidence>